<comment type="caution">
    <text evidence="2">The sequence shown here is derived from an EMBL/GenBank/DDBJ whole genome shotgun (WGS) entry which is preliminary data.</text>
</comment>
<feature type="region of interest" description="Disordered" evidence="1">
    <location>
        <begin position="15"/>
        <end position="48"/>
    </location>
</feature>
<protein>
    <submittedName>
        <fullName evidence="2">Uncharacterized protein</fullName>
    </submittedName>
</protein>
<dbReference type="EMBL" id="JARKIB010000011">
    <property type="protein sequence ID" value="KAJ7774890.1"/>
    <property type="molecule type" value="Genomic_DNA"/>
</dbReference>
<accession>A0AAD7JZ91</accession>
<name>A0AAD7JZ91_9AGAR</name>
<keyword evidence="3" id="KW-1185">Reference proteome</keyword>
<feature type="region of interest" description="Disordered" evidence="1">
    <location>
        <begin position="115"/>
        <end position="146"/>
    </location>
</feature>
<gene>
    <name evidence="2" type="ORF">B0H16DRAFT_1760148</name>
</gene>
<reference evidence="2" key="1">
    <citation type="submission" date="2023-03" db="EMBL/GenBank/DDBJ databases">
        <title>Massive genome expansion in bonnet fungi (Mycena s.s.) driven by repeated elements and novel gene families across ecological guilds.</title>
        <authorList>
            <consortium name="Lawrence Berkeley National Laboratory"/>
            <person name="Harder C.B."/>
            <person name="Miyauchi S."/>
            <person name="Viragh M."/>
            <person name="Kuo A."/>
            <person name="Thoen E."/>
            <person name="Andreopoulos B."/>
            <person name="Lu D."/>
            <person name="Skrede I."/>
            <person name="Drula E."/>
            <person name="Henrissat B."/>
            <person name="Morin E."/>
            <person name="Kohler A."/>
            <person name="Barry K."/>
            <person name="LaButti K."/>
            <person name="Morin E."/>
            <person name="Salamov A."/>
            <person name="Lipzen A."/>
            <person name="Mereny Z."/>
            <person name="Hegedus B."/>
            <person name="Baldrian P."/>
            <person name="Stursova M."/>
            <person name="Weitz H."/>
            <person name="Taylor A."/>
            <person name="Grigoriev I.V."/>
            <person name="Nagy L.G."/>
            <person name="Martin F."/>
            <person name="Kauserud H."/>
        </authorList>
    </citation>
    <scope>NUCLEOTIDE SEQUENCE</scope>
    <source>
        <strain evidence="2">CBHHK182m</strain>
    </source>
</reference>
<organism evidence="2 3">
    <name type="scientific">Mycena metata</name>
    <dbReference type="NCBI Taxonomy" id="1033252"/>
    <lineage>
        <taxon>Eukaryota</taxon>
        <taxon>Fungi</taxon>
        <taxon>Dikarya</taxon>
        <taxon>Basidiomycota</taxon>
        <taxon>Agaricomycotina</taxon>
        <taxon>Agaricomycetes</taxon>
        <taxon>Agaricomycetidae</taxon>
        <taxon>Agaricales</taxon>
        <taxon>Marasmiineae</taxon>
        <taxon>Mycenaceae</taxon>
        <taxon>Mycena</taxon>
    </lineage>
</organism>
<evidence type="ECO:0000313" key="2">
    <source>
        <dbReference type="EMBL" id="KAJ7774890.1"/>
    </source>
</evidence>
<dbReference type="Proteomes" id="UP001215598">
    <property type="component" value="Unassembled WGS sequence"/>
</dbReference>
<proteinExistence type="predicted"/>
<evidence type="ECO:0000313" key="3">
    <source>
        <dbReference type="Proteomes" id="UP001215598"/>
    </source>
</evidence>
<dbReference type="AlphaFoldDB" id="A0AAD7JZ91"/>
<sequence length="166" mass="17637">MLRAKAGLHRLRLVQSGSRVASRNASTEASPGAVPGIPPAAQSTKKPSTYMSFNMPDITLQPSQPRPQIPYLPDFWESSAAKNAPQVPAEPALPKISVVSELNTTHSHNLYIEDAGNASAPSPDPVSVGPRSFGKGGLFSDMSEDMGLPTPKEFKAGVSNLLQSFR</sequence>
<evidence type="ECO:0000256" key="1">
    <source>
        <dbReference type="SAM" id="MobiDB-lite"/>
    </source>
</evidence>
<feature type="compositionally biased region" description="Polar residues" evidence="1">
    <location>
        <begin position="15"/>
        <end position="29"/>
    </location>
</feature>